<evidence type="ECO:0000313" key="5">
    <source>
        <dbReference type="Proteomes" id="UP000283530"/>
    </source>
</evidence>
<keyword evidence="5" id="KW-1185">Reference proteome</keyword>
<reference evidence="4 5" key="1">
    <citation type="journal article" date="2019" name="Nat. Plants">
        <title>Stout camphor tree genome fills gaps in understanding of flowering plant genome evolution.</title>
        <authorList>
            <person name="Chaw S.M."/>
            <person name="Liu Y.C."/>
            <person name="Wu Y.W."/>
            <person name="Wang H.Y."/>
            <person name="Lin C.I."/>
            <person name="Wu C.S."/>
            <person name="Ke H.M."/>
            <person name="Chang L.Y."/>
            <person name="Hsu C.Y."/>
            <person name="Yang H.T."/>
            <person name="Sudianto E."/>
            <person name="Hsu M.H."/>
            <person name="Wu K.P."/>
            <person name="Wang L.N."/>
            <person name="Leebens-Mack J.H."/>
            <person name="Tsai I.J."/>
        </authorList>
    </citation>
    <scope>NUCLEOTIDE SEQUENCE [LARGE SCALE GENOMIC DNA]</scope>
    <source>
        <strain evidence="5">cv. Chaw 1501</strain>
        <tissue evidence="4">Young leaves</tissue>
    </source>
</reference>
<protein>
    <submittedName>
        <fullName evidence="4">Pentatricopeptide repeat-containing protein PNM1, mitochondrial</fullName>
    </submittedName>
</protein>
<dbReference type="NCBIfam" id="TIGR00756">
    <property type="entry name" value="PPR"/>
    <property type="match status" value="1"/>
</dbReference>
<name>A0A3S3LWJ6_9MAGN</name>
<feature type="repeat" description="PPR" evidence="2">
    <location>
        <begin position="244"/>
        <end position="278"/>
    </location>
</feature>
<dbReference type="InterPro" id="IPR051240">
    <property type="entry name" value="Mito_RNA-Proc/Resp"/>
</dbReference>
<dbReference type="InterPro" id="IPR002885">
    <property type="entry name" value="PPR_rpt"/>
</dbReference>
<dbReference type="PANTHER" id="PTHR47933:SF26">
    <property type="entry name" value="OS03G0746400 PROTEIN"/>
    <property type="match status" value="1"/>
</dbReference>
<keyword evidence="1" id="KW-0677">Repeat</keyword>
<evidence type="ECO:0000256" key="2">
    <source>
        <dbReference type="PROSITE-ProRule" id="PRU00708"/>
    </source>
</evidence>
<evidence type="ECO:0000313" key="4">
    <source>
        <dbReference type="EMBL" id="RWR72862.1"/>
    </source>
</evidence>
<dbReference type="AlphaFoldDB" id="A0A3S3LWJ6"/>
<dbReference type="PANTHER" id="PTHR47933">
    <property type="entry name" value="PENTATRICOPEPTIDE REPEAT-CONTAINING PROTEIN 1, MITOCHONDRIAL"/>
    <property type="match status" value="1"/>
</dbReference>
<feature type="repeat" description="PPR" evidence="2">
    <location>
        <begin position="321"/>
        <end position="355"/>
    </location>
</feature>
<dbReference type="STRING" id="337451.A0A3S3LWJ6"/>
<comment type="caution">
    <text evidence="4">The sequence shown here is derived from an EMBL/GenBank/DDBJ whole genome shotgun (WGS) entry which is preliminary data.</text>
</comment>
<feature type="region of interest" description="Disordered" evidence="3">
    <location>
        <begin position="472"/>
        <end position="518"/>
    </location>
</feature>
<dbReference type="GO" id="GO:0003729">
    <property type="term" value="F:mRNA binding"/>
    <property type="evidence" value="ECO:0007669"/>
    <property type="project" value="TreeGrafter"/>
</dbReference>
<dbReference type="Gene3D" id="1.25.40.10">
    <property type="entry name" value="Tetratricopeptide repeat domain"/>
    <property type="match status" value="3"/>
</dbReference>
<feature type="compositionally biased region" description="Basic residues" evidence="3">
    <location>
        <begin position="493"/>
        <end position="518"/>
    </location>
</feature>
<gene>
    <name evidence="4" type="ORF">CKAN_00110600</name>
</gene>
<dbReference type="FunFam" id="1.25.40.10:FF:000897">
    <property type="entry name" value="Pentatricopeptide repeat-containing protein PNM1, mitochondrial"/>
    <property type="match status" value="1"/>
</dbReference>
<sequence length="518" mass="58430">MSLLRAAKTTQNLRILLLRPFLSPPSPSLPLLLQTTKPNPLSPHNTLFFLRPFSSLLNSPQPSSQIAQSVATHLLKPSQEPHETDPKHSLSLHDRLSAHFSDIGFDSGVVLAILNLSPNAGRDNVLSFLSWLTNHGSGFKLDDSSLRHFVEHLGRNKDFKAIHTILVENRDVAGWDCFVESVDRLVRAGRPTQVIAFFDKMEKDYGFARNRESLSVVVQALCEHGFAGHAERFVKKVADEIFPNEFICNLLVRGWCVDGKLDQARRLVGEINRGGFELGTTAYNALLDCVCKLCRKKDPFHLASEAEKVLVEMDVAGVPRDVETFNVLICNLCKIRKTEDALKLFERMGEWGCSPNAESFILLIKSLYQAARIAEGDEMIDRMKSAGFGVFLNKKAYYGFLKILCGIERVDHAMRVFVKMKKDECCPGEKTYELLIGKLCAHGQVAKANNLFHEGVKKGLALTPKEYKVDARFAPKPKSKKKQPQRETLPMKMAKKRRKLRKLRLSFVKKPKRGMRAY</sequence>
<evidence type="ECO:0000256" key="3">
    <source>
        <dbReference type="SAM" id="MobiDB-lite"/>
    </source>
</evidence>
<dbReference type="PROSITE" id="PS51375">
    <property type="entry name" value="PPR"/>
    <property type="match status" value="3"/>
</dbReference>
<dbReference type="Pfam" id="PF01535">
    <property type="entry name" value="PPR"/>
    <property type="match status" value="2"/>
</dbReference>
<dbReference type="EMBL" id="QPKB01000001">
    <property type="protein sequence ID" value="RWR72862.1"/>
    <property type="molecule type" value="Genomic_DNA"/>
</dbReference>
<proteinExistence type="predicted"/>
<accession>A0A3S3LWJ6</accession>
<organism evidence="4 5">
    <name type="scientific">Cinnamomum micranthum f. kanehirae</name>
    <dbReference type="NCBI Taxonomy" id="337451"/>
    <lineage>
        <taxon>Eukaryota</taxon>
        <taxon>Viridiplantae</taxon>
        <taxon>Streptophyta</taxon>
        <taxon>Embryophyta</taxon>
        <taxon>Tracheophyta</taxon>
        <taxon>Spermatophyta</taxon>
        <taxon>Magnoliopsida</taxon>
        <taxon>Magnoliidae</taxon>
        <taxon>Laurales</taxon>
        <taxon>Lauraceae</taxon>
        <taxon>Cinnamomum</taxon>
    </lineage>
</organism>
<feature type="repeat" description="PPR" evidence="2">
    <location>
        <begin position="393"/>
        <end position="427"/>
    </location>
</feature>
<dbReference type="FunFam" id="1.25.40.10:FF:000398">
    <property type="entry name" value="pentatricopeptide repeat-containing protein PNM1, mitochondrial"/>
    <property type="match status" value="1"/>
</dbReference>
<dbReference type="Pfam" id="PF13041">
    <property type="entry name" value="PPR_2"/>
    <property type="match status" value="1"/>
</dbReference>
<dbReference type="InterPro" id="IPR011990">
    <property type="entry name" value="TPR-like_helical_dom_sf"/>
</dbReference>
<evidence type="ECO:0000256" key="1">
    <source>
        <dbReference type="ARBA" id="ARBA00022737"/>
    </source>
</evidence>
<dbReference type="OrthoDB" id="1891108at2759"/>
<dbReference type="Proteomes" id="UP000283530">
    <property type="component" value="Unassembled WGS sequence"/>
</dbReference>